<keyword evidence="9 15" id="KW-0808">Transferase</keyword>
<evidence type="ECO:0000256" key="8">
    <source>
        <dbReference type="ARBA" id="ARBA00022603"/>
    </source>
</evidence>
<evidence type="ECO:0000256" key="16">
    <source>
        <dbReference type="PIRSR" id="PIRSR000386-1"/>
    </source>
</evidence>
<dbReference type="Gene3D" id="3.40.1280.10">
    <property type="match status" value="1"/>
</dbReference>
<keyword evidence="8 15" id="KW-0489">Methyltransferase</keyword>
<dbReference type="GO" id="GO:0002939">
    <property type="term" value="P:tRNA N1-guanine methylation"/>
    <property type="evidence" value="ECO:0007669"/>
    <property type="project" value="TreeGrafter"/>
</dbReference>
<evidence type="ECO:0000256" key="2">
    <source>
        <dbReference type="ARBA" id="ARBA00004496"/>
    </source>
</evidence>
<evidence type="ECO:0000256" key="4">
    <source>
        <dbReference type="ARBA" id="ARBA00011738"/>
    </source>
</evidence>
<name>A0A1F6B1H9_9BACT</name>
<evidence type="ECO:0000256" key="3">
    <source>
        <dbReference type="ARBA" id="ARBA00007630"/>
    </source>
</evidence>
<dbReference type="InterPro" id="IPR016009">
    <property type="entry name" value="tRNA_MeTrfase_TRMD/TRM10"/>
</dbReference>
<evidence type="ECO:0000313" key="21">
    <source>
        <dbReference type="Proteomes" id="UP000176450"/>
    </source>
</evidence>
<dbReference type="NCBIfam" id="TIGR00088">
    <property type="entry name" value="trmD"/>
    <property type="match status" value="1"/>
</dbReference>
<dbReference type="EC" id="2.1.1.228" evidence="5 15"/>
<comment type="similarity">
    <text evidence="3 15 17">Belongs to the RNA methyltransferase TrmD family.</text>
</comment>
<keyword evidence="7 15" id="KW-0963">Cytoplasm</keyword>
<dbReference type="CDD" id="cd18080">
    <property type="entry name" value="TrmD-like"/>
    <property type="match status" value="1"/>
</dbReference>
<dbReference type="InterPro" id="IPR029026">
    <property type="entry name" value="tRNA_m1G_MTases_N"/>
</dbReference>
<evidence type="ECO:0000256" key="10">
    <source>
        <dbReference type="ARBA" id="ARBA00022691"/>
    </source>
</evidence>
<comment type="caution">
    <text evidence="20">The sequence shown here is derived from an EMBL/GenBank/DDBJ whole genome shotgun (WGS) entry which is preliminary data.</text>
</comment>
<evidence type="ECO:0000256" key="15">
    <source>
        <dbReference type="HAMAP-Rule" id="MF_00605"/>
    </source>
</evidence>
<evidence type="ECO:0000256" key="9">
    <source>
        <dbReference type="ARBA" id="ARBA00022679"/>
    </source>
</evidence>
<evidence type="ECO:0000256" key="17">
    <source>
        <dbReference type="RuleBase" id="RU003464"/>
    </source>
</evidence>
<dbReference type="AlphaFoldDB" id="A0A1F6B1H9"/>
<organism evidence="20 21">
    <name type="scientific">Candidatus Gottesmanbacteria bacterium RIFCSPLOWO2_01_FULL_46_9</name>
    <dbReference type="NCBI Taxonomy" id="1798394"/>
    <lineage>
        <taxon>Bacteria</taxon>
        <taxon>Candidatus Gottesmaniibacteriota</taxon>
    </lineage>
</organism>
<feature type="compositionally biased region" description="Basic and acidic residues" evidence="18">
    <location>
        <begin position="220"/>
        <end position="230"/>
    </location>
</feature>
<dbReference type="Proteomes" id="UP000176450">
    <property type="component" value="Unassembled WGS sequence"/>
</dbReference>
<comment type="catalytic activity">
    <reaction evidence="14 15 17">
        <text>guanosine(37) in tRNA + S-adenosyl-L-methionine = N(1)-methylguanosine(37) in tRNA + S-adenosyl-L-homocysteine + H(+)</text>
        <dbReference type="Rhea" id="RHEA:36899"/>
        <dbReference type="Rhea" id="RHEA-COMP:10145"/>
        <dbReference type="Rhea" id="RHEA-COMP:10147"/>
        <dbReference type="ChEBI" id="CHEBI:15378"/>
        <dbReference type="ChEBI" id="CHEBI:57856"/>
        <dbReference type="ChEBI" id="CHEBI:59789"/>
        <dbReference type="ChEBI" id="CHEBI:73542"/>
        <dbReference type="ChEBI" id="CHEBI:74269"/>
        <dbReference type="EC" id="2.1.1.228"/>
    </reaction>
</comment>
<evidence type="ECO:0000256" key="13">
    <source>
        <dbReference type="ARBA" id="ARBA00033392"/>
    </source>
</evidence>
<evidence type="ECO:0000256" key="14">
    <source>
        <dbReference type="ARBA" id="ARBA00047783"/>
    </source>
</evidence>
<dbReference type="InterPro" id="IPR002649">
    <property type="entry name" value="tRNA_m1G_MeTrfase_TrmD"/>
</dbReference>
<feature type="binding site" evidence="15 16">
    <location>
        <position position="113"/>
    </location>
    <ligand>
        <name>S-adenosyl-L-methionine</name>
        <dbReference type="ChEBI" id="CHEBI:59789"/>
    </ligand>
</feature>
<dbReference type="PANTHER" id="PTHR46417:SF1">
    <property type="entry name" value="TRNA (GUANINE-N(1)-)-METHYLTRANSFERASE"/>
    <property type="match status" value="1"/>
</dbReference>
<evidence type="ECO:0000256" key="18">
    <source>
        <dbReference type="SAM" id="MobiDB-lite"/>
    </source>
</evidence>
<evidence type="ECO:0000259" key="19">
    <source>
        <dbReference type="Pfam" id="PF01746"/>
    </source>
</evidence>
<evidence type="ECO:0000256" key="5">
    <source>
        <dbReference type="ARBA" id="ARBA00012807"/>
    </source>
</evidence>
<dbReference type="PIRSF" id="PIRSF000386">
    <property type="entry name" value="tRNA_mtase"/>
    <property type="match status" value="1"/>
</dbReference>
<dbReference type="GO" id="GO:0005829">
    <property type="term" value="C:cytosol"/>
    <property type="evidence" value="ECO:0007669"/>
    <property type="project" value="TreeGrafter"/>
</dbReference>
<dbReference type="NCBIfam" id="NF000648">
    <property type="entry name" value="PRK00026.1"/>
    <property type="match status" value="1"/>
</dbReference>
<gene>
    <name evidence="15" type="primary">trmD</name>
    <name evidence="20" type="ORF">A3A63_01915</name>
</gene>
<comment type="function">
    <text evidence="1 15 17">Specifically methylates guanosine-37 in various tRNAs.</text>
</comment>
<feature type="binding site" evidence="15 16">
    <location>
        <begin position="132"/>
        <end position="137"/>
    </location>
    <ligand>
        <name>S-adenosyl-L-methionine</name>
        <dbReference type="ChEBI" id="CHEBI:59789"/>
    </ligand>
</feature>
<dbReference type="Gene3D" id="1.10.1270.20">
    <property type="entry name" value="tRNA(m1g37)methyltransferase, domain 2"/>
    <property type="match status" value="1"/>
</dbReference>
<sequence>MQITILTLFPEMFAGPFDHSIIKRASDKRLITIAYLSIRSFATDAYKTVDDHPYGGGHGMILRVDVVDRAIEYAKARSPNPSHTVLLDPQGTPYTQGHASRLRTNTHLILICGHYEGIDERIRTLVDEELSIGDYILTGGELPAMVIVDSVVRLLPGVLKKEEAKTQESFSQKVPALEYPQYTRPETYKGMKVPSPLLSGNHKKIAAWKEQQSQARTRLRRPDLLIKKPS</sequence>
<evidence type="ECO:0000256" key="7">
    <source>
        <dbReference type="ARBA" id="ARBA00022490"/>
    </source>
</evidence>
<comment type="subcellular location">
    <subcellularLocation>
        <location evidence="2 15 17">Cytoplasm</location>
    </subcellularLocation>
</comment>
<feature type="domain" description="tRNA methyltransferase TRMD/TRM10-type" evidence="19">
    <location>
        <begin position="1"/>
        <end position="225"/>
    </location>
</feature>
<dbReference type="InterPro" id="IPR029028">
    <property type="entry name" value="Alpha/beta_knot_MTases"/>
</dbReference>
<dbReference type="EMBL" id="MFJX01000030">
    <property type="protein sequence ID" value="OGG30582.1"/>
    <property type="molecule type" value="Genomic_DNA"/>
</dbReference>
<evidence type="ECO:0000313" key="20">
    <source>
        <dbReference type="EMBL" id="OGG30582.1"/>
    </source>
</evidence>
<feature type="region of interest" description="Disordered" evidence="18">
    <location>
        <begin position="209"/>
        <end position="230"/>
    </location>
</feature>
<evidence type="ECO:0000256" key="11">
    <source>
        <dbReference type="ARBA" id="ARBA00022694"/>
    </source>
</evidence>
<protein>
    <recommendedName>
        <fullName evidence="6 15">tRNA (guanine-N(1)-)-methyltransferase</fullName>
        <ecNumber evidence="5 15">2.1.1.228</ecNumber>
    </recommendedName>
    <alternativeName>
        <fullName evidence="12 15">M1G-methyltransferase</fullName>
    </alternativeName>
    <alternativeName>
        <fullName evidence="13 15">tRNA [GM37] methyltransferase</fullName>
    </alternativeName>
</protein>
<dbReference type="Pfam" id="PF01746">
    <property type="entry name" value="tRNA_m1G_MT"/>
    <property type="match status" value="1"/>
</dbReference>
<comment type="subunit">
    <text evidence="4 15 17">Homodimer.</text>
</comment>
<reference evidence="20 21" key="1">
    <citation type="journal article" date="2016" name="Nat. Commun.">
        <title>Thousands of microbial genomes shed light on interconnected biogeochemical processes in an aquifer system.</title>
        <authorList>
            <person name="Anantharaman K."/>
            <person name="Brown C.T."/>
            <person name="Hug L.A."/>
            <person name="Sharon I."/>
            <person name="Castelle C.J."/>
            <person name="Probst A.J."/>
            <person name="Thomas B.C."/>
            <person name="Singh A."/>
            <person name="Wilkins M.J."/>
            <person name="Karaoz U."/>
            <person name="Brodie E.L."/>
            <person name="Williams K.H."/>
            <person name="Hubbard S.S."/>
            <person name="Banfield J.F."/>
        </authorList>
    </citation>
    <scope>NUCLEOTIDE SEQUENCE [LARGE SCALE GENOMIC DNA]</scope>
</reference>
<dbReference type="InterPro" id="IPR023148">
    <property type="entry name" value="tRNA_m1G_MeTrfase_C_sf"/>
</dbReference>
<dbReference type="GO" id="GO:0052906">
    <property type="term" value="F:tRNA (guanine(37)-N1)-methyltransferase activity"/>
    <property type="evidence" value="ECO:0007669"/>
    <property type="project" value="UniProtKB-UniRule"/>
</dbReference>
<evidence type="ECO:0000256" key="12">
    <source>
        <dbReference type="ARBA" id="ARBA00029736"/>
    </source>
</evidence>
<evidence type="ECO:0000256" key="6">
    <source>
        <dbReference type="ARBA" id="ARBA00014679"/>
    </source>
</evidence>
<dbReference type="FunFam" id="3.40.1280.10:FF:000001">
    <property type="entry name" value="tRNA (guanine-N(1)-)-methyltransferase"/>
    <property type="match status" value="1"/>
</dbReference>
<keyword evidence="11 15" id="KW-0819">tRNA processing</keyword>
<proteinExistence type="inferred from homology"/>
<dbReference type="SUPFAM" id="SSF75217">
    <property type="entry name" value="alpha/beta knot"/>
    <property type="match status" value="1"/>
</dbReference>
<keyword evidence="10 15" id="KW-0949">S-adenosyl-L-methionine</keyword>
<accession>A0A1F6B1H9</accession>
<evidence type="ECO:0000256" key="1">
    <source>
        <dbReference type="ARBA" id="ARBA00002634"/>
    </source>
</evidence>
<dbReference type="PANTHER" id="PTHR46417">
    <property type="entry name" value="TRNA (GUANINE-N(1)-)-METHYLTRANSFERASE"/>
    <property type="match status" value="1"/>
</dbReference>
<dbReference type="HAMAP" id="MF_00605">
    <property type="entry name" value="TrmD"/>
    <property type="match status" value="1"/>
</dbReference>